<comment type="caution">
    <text evidence="2">The sequence shown here is derived from an EMBL/GenBank/DDBJ whole genome shotgun (WGS) entry which is preliminary data.</text>
</comment>
<feature type="signal peptide" evidence="1">
    <location>
        <begin position="1"/>
        <end position="19"/>
    </location>
</feature>
<dbReference type="EMBL" id="JAODOP010000004">
    <property type="protein sequence ID" value="MEF3834191.1"/>
    <property type="molecule type" value="Genomic_DNA"/>
</dbReference>
<evidence type="ECO:0000256" key="1">
    <source>
        <dbReference type="SAM" id="SignalP"/>
    </source>
</evidence>
<accession>A0ABU7XUX6</accession>
<organism evidence="2 3">
    <name type="scientific">Flavivirga spongiicola</name>
    <dbReference type="NCBI Taxonomy" id="421621"/>
    <lineage>
        <taxon>Bacteria</taxon>
        <taxon>Pseudomonadati</taxon>
        <taxon>Bacteroidota</taxon>
        <taxon>Flavobacteriia</taxon>
        <taxon>Flavobacteriales</taxon>
        <taxon>Flavobacteriaceae</taxon>
        <taxon>Flavivirga</taxon>
    </lineage>
</organism>
<dbReference type="RefSeq" id="WP_303306525.1">
    <property type="nucleotide sequence ID" value="NZ_JAUOEO010000001.1"/>
</dbReference>
<proteinExistence type="predicted"/>
<gene>
    <name evidence="2" type="ORF">N1F79_13725</name>
</gene>
<protein>
    <submittedName>
        <fullName evidence="2">Uncharacterized protein</fullName>
    </submittedName>
</protein>
<evidence type="ECO:0000313" key="2">
    <source>
        <dbReference type="EMBL" id="MEF3834191.1"/>
    </source>
</evidence>
<sequence>MMKSINTLPFLLFSFQLIAQSNLSIQVDQIQDLLNTVETGKLTFRQHLKLSSDGLLTYTLQQEDLKGKNNETIYHFSFSDIDINTVRSITHKDLIKVQLLVASKQKLIQVISNGGDQITYTNELSFYAKNSNNGNDLENAIKTLIPHAITLEEKRLSLTSYEDHLKWLLENITDIELPNKQVVQKLETDSKYKGHLTFNQSINIKNKSTSKLYKFNLATLNPNAIEFKISGNELGISIAIRRGIKGIKHIENGVQKNYTNTLKLYARSITNGKDLLKVLKAIIPLAEKAFNKHKPKITSAPEIISFLNKNVSVINTGEETLTQSLSLNKNVTTYQLVETDPDKSTEYEYRFNFADINANNIDYGTDKDRLFVILPAKKLVKFIKYYRDNEIQNYINSTKLYFNTIEDAIIAKKLLQDLAKLFEDNLSAQTHKSDSVNASVLEIKKHLSKVSIGEDSYDVFLELKDSKTNTLKLTTVFSNLKKSKETVLEFSLKDINDKNIEIVVSGKRVWVELHTKYLEKVIKVYVNGQIKPYAYKVVMEVKDIESARTITAIFKNIK</sequence>
<feature type="chain" id="PRO_5045569397" evidence="1">
    <location>
        <begin position="20"/>
        <end position="558"/>
    </location>
</feature>
<dbReference type="Proteomes" id="UP001337305">
    <property type="component" value="Unassembled WGS sequence"/>
</dbReference>
<keyword evidence="3" id="KW-1185">Reference proteome</keyword>
<reference evidence="2 3" key="1">
    <citation type="submission" date="2022-09" db="EMBL/GenBank/DDBJ databases">
        <title>Genome sequencing of Flavivirga sp. MEBiC05379.</title>
        <authorList>
            <person name="Oh H.-M."/>
            <person name="Kwon K.K."/>
            <person name="Park M.J."/>
            <person name="Yang S.-H."/>
        </authorList>
    </citation>
    <scope>NUCLEOTIDE SEQUENCE [LARGE SCALE GENOMIC DNA]</scope>
    <source>
        <strain evidence="2 3">MEBiC05379</strain>
    </source>
</reference>
<evidence type="ECO:0000313" key="3">
    <source>
        <dbReference type="Proteomes" id="UP001337305"/>
    </source>
</evidence>
<keyword evidence="1" id="KW-0732">Signal</keyword>
<name>A0ABU7XUX6_9FLAO</name>